<organism evidence="7 8">
    <name type="scientific">Dyadobacter endophyticus</name>
    <dbReference type="NCBI Taxonomy" id="1749036"/>
    <lineage>
        <taxon>Bacteria</taxon>
        <taxon>Pseudomonadati</taxon>
        <taxon>Bacteroidota</taxon>
        <taxon>Cytophagia</taxon>
        <taxon>Cytophagales</taxon>
        <taxon>Spirosomataceae</taxon>
        <taxon>Dyadobacter</taxon>
    </lineage>
</organism>
<dbReference type="GO" id="GO:0000428">
    <property type="term" value="C:DNA-directed RNA polymerase complex"/>
    <property type="evidence" value="ECO:0007669"/>
    <property type="project" value="UniProtKB-KW"/>
</dbReference>
<dbReference type="InterPro" id="IPR013324">
    <property type="entry name" value="RNA_pol_sigma_r3/r4-like"/>
</dbReference>
<keyword evidence="4" id="KW-0804">Transcription</keyword>
<dbReference type="SUPFAM" id="SSF88659">
    <property type="entry name" value="Sigma3 and sigma4 domains of RNA polymerase sigma factors"/>
    <property type="match status" value="1"/>
</dbReference>
<dbReference type="InterPro" id="IPR013249">
    <property type="entry name" value="RNA_pol_sigma70_r4_t2"/>
</dbReference>
<evidence type="ECO:0000259" key="6">
    <source>
        <dbReference type="Pfam" id="PF08281"/>
    </source>
</evidence>
<dbReference type="SUPFAM" id="SSF88946">
    <property type="entry name" value="Sigma2 domain of RNA polymerase sigma factors"/>
    <property type="match status" value="1"/>
</dbReference>
<accession>A0ABQ1YIN4</accession>
<proteinExistence type="inferred from homology"/>
<comment type="caution">
    <text evidence="7">The sequence shown here is derived from an EMBL/GenBank/DDBJ whole genome shotgun (WGS) entry which is preliminary data.</text>
</comment>
<evidence type="ECO:0000256" key="2">
    <source>
        <dbReference type="ARBA" id="ARBA00023015"/>
    </source>
</evidence>
<dbReference type="InterPro" id="IPR039425">
    <property type="entry name" value="RNA_pol_sigma-70-like"/>
</dbReference>
<dbReference type="InterPro" id="IPR007627">
    <property type="entry name" value="RNA_pol_sigma70_r2"/>
</dbReference>
<feature type="domain" description="RNA polymerase sigma-70 region 2" evidence="5">
    <location>
        <begin position="27"/>
        <end position="94"/>
    </location>
</feature>
<dbReference type="Gene3D" id="1.10.1740.10">
    <property type="match status" value="1"/>
</dbReference>
<keyword evidence="2" id="KW-0805">Transcription regulation</keyword>
<sequence length="198" mass="22396">MEGPGFDTEKELLLSASQGSEAAFVALFHRYKHKLYGYSLRLTNSEMLAEDVVQDVFMKLWVDHSSLASIDSFGTYLFRMSKNHILNHFKRTAREMLIVSEIFRESGEGANNAQDSLAAREVEQVLKLVVEALPPQQKAVYKLSREEGKSHDEIADLLKISPNTVKNHIVQALATIRTHLRRHADSLLAVTVLLHLKK</sequence>
<dbReference type="Pfam" id="PF04542">
    <property type="entry name" value="Sigma70_r2"/>
    <property type="match status" value="1"/>
</dbReference>
<dbReference type="InterPro" id="IPR036388">
    <property type="entry name" value="WH-like_DNA-bd_sf"/>
</dbReference>
<evidence type="ECO:0000256" key="4">
    <source>
        <dbReference type="ARBA" id="ARBA00023163"/>
    </source>
</evidence>
<evidence type="ECO:0000259" key="5">
    <source>
        <dbReference type="Pfam" id="PF04542"/>
    </source>
</evidence>
<dbReference type="EMBL" id="BMIA01000001">
    <property type="protein sequence ID" value="GGH25911.1"/>
    <property type="molecule type" value="Genomic_DNA"/>
</dbReference>
<gene>
    <name evidence="7" type="ORF">GCM10007423_10510</name>
</gene>
<dbReference type="RefSeq" id="WP_188929369.1">
    <property type="nucleotide sequence ID" value="NZ_BMIA01000001.1"/>
</dbReference>
<dbReference type="Pfam" id="PF08281">
    <property type="entry name" value="Sigma70_r4_2"/>
    <property type="match status" value="1"/>
</dbReference>
<protein>
    <submittedName>
        <fullName evidence="7">DNA-directed RNA polymerase sigma-70 factor</fullName>
    </submittedName>
</protein>
<dbReference type="InterPro" id="IPR014327">
    <property type="entry name" value="RNA_pol_sigma70_bacteroid"/>
</dbReference>
<keyword evidence="3" id="KW-0731">Sigma factor</keyword>
<dbReference type="InterPro" id="IPR013325">
    <property type="entry name" value="RNA_pol_sigma_r2"/>
</dbReference>
<dbReference type="Proteomes" id="UP000600214">
    <property type="component" value="Unassembled WGS sequence"/>
</dbReference>
<reference evidence="8" key="1">
    <citation type="journal article" date="2019" name="Int. J. Syst. Evol. Microbiol.">
        <title>The Global Catalogue of Microorganisms (GCM) 10K type strain sequencing project: providing services to taxonomists for standard genome sequencing and annotation.</title>
        <authorList>
            <consortium name="The Broad Institute Genomics Platform"/>
            <consortium name="The Broad Institute Genome Sequencing Center for Infectious Disease"/>
            <person name="Wu L."/>
            <person name="Ma J."/>
        </authorList>
    </citation>
    <scope>NUCLEOTIDE SEQUENCE [LARGE SCALE GENOMIC DNA]</scope>
    <source>
        <strain evidence="8">CGMCC 1.15288</strain>
    </source>
</reference>
<dbReference type="NCBIfam" id="TIGR02937">
    <property type="entry name" value="sigma70-ECF"/>
    <property type="match status" value="1"/>
</dbReference>
<name>A0ABQ1YIN4_9BACT</name>
<dbReference type="PANTHER" id="PTHR43133:SF46">
    <property type="entry name" value="RNA POLYMERASE SIGMA-70 FACTOR ECF SUBFAMILY"/>
    <property type="match status" value="1"/>
</dbReference>
<evidence type="ECO:0000256" key="1">
    <source>
        <dbReference type="ARBA" id="ARBA00010641"/>
    </source>
</evidence>
<evidence type="ECO:0000313" key="8">
    <source>
        <dbReference type="Proteomes" id="UP000600214"/>
    </source>
</evidence>
<dbReference type="NCBIfam" id="TIGR02985">
    <property type="entry name" value="Sig70_bacteroi1"/>
    <property type="match status" value="1"/>
</dbReference>
<evidence type="ECO:0000256" key="3">
    <source>
        <dbReference type="ARBA" id="ARBA00023082"/>
    </source>
</evidence>
<keyword evidence="8" id="KW-1185">Reference proteome</keyword>
<keyword evidence="7" id="KW-0240">DNA-directed RNA polymerase</keyword>
<dbReference type="PANTHER" id="PTHR43133">
    <property type="entry name" value="RNA POLYMERASE ECF-TYPE SIGMA FACTO"/>
    <property type="match status" value="1"/>
</dbReference>
<feature type="domain" description="RNA polymerase sigma factor 70 region 4 type 2" evidence="6">
    <location>
        <begin position="126"/>
        <end position="175"/>
    </location>
</feature>
<comment type="similarity">
    <text evidence="1">Belongs to the sigma-70 factor family. ECF subfamily.</text>
</comment>
<dbReference type="InterPro" id="IPR014284">
    <property type="entry name" value="RNA_pol_sigma-70_dom"/>
</dbReference>
<dbReference type="Gene3D" id="1.10.10.10">
    <property type="entry name" value="Winged helix-like DNA-binding domain superfamily/Winged helix DNA-binding domain"/>
    <property type="match status" value="1"/>
</dbReference>
<evidence type="ECO:0000313" key="7">
    <source>
        <dbReference type="EMBL" id="GGH25911.1"/>
    </source>
</evidence>